<proteinExistence type="predicted"/>
<feature type="region of interest" description="Disordered" evidence="1">
    <location>
        <begin position="96"/>
        <end position="133"/>
    </location>
</feature>
<sequence>MSEVLEFSFPSKSKKRTQKKMTFDSDDEGESEVVVENDDKSVASEDSSTSHSYESYQDYADSYKELQREVDMVKNSKSEDTVDGIKAKVKVSTPLVSVEAEIDKESKEKENKPKKGRNSDSPSLPPPERDDPNYKISQLEARIAAMEIHNKSMTTEKAYNMLMVSIDNLSTAQKKALINAIISTMK</sequence>
<evidence type="ECO:0000313" key="2">
    <source>
        <dbReference type="EMBL" id="QGR26284.1"/>
    </source>
</evidence>
<accession>A0A650D780</accession>
<dbReference type="InterPro" id="IPR020244">
    <property type="entry name" value="Rotavirus_B_NSP5"/>
</dbReference>
<feature type="compositionally biased region" description="Low complexity" evidence="1">
    <location>
        <begin position="44"/>
        <end position="56"/>
    </location>
</feature>
<feature type="compositionally biased region" description="Basic and acidic residues" evidence="1">
    <location>
        <begin position="101"/>
        <end position="113"/>
    </location>
</feature>
<protein>
    <submittedName>
        <fullName evidence="2">NSP5</fullName>
    </submittedName>
</protein>
<dbReference type="EMBL" id="MN307965">
    <property type="protein sequence ID" value="QGR26284.1"/>
    <property type="molecule type" value="Genomic_RNA"/>
</dbReference>
<organism evidence="2">
    <name type="scientific">Rotavirus L</name>
    <dbReference type="NCBI Taxonomy" id="2682576"/>
    <lineage>
        <taxon>Viruses</taxon>
        <taxon>Riboviria</taxon>
        <taxon>Orthornavirae</taxon>
        <taxon>Duplornaviricota</taxon>
        <taxon>Resentoviricetes</taxon>
        <taxon>Reovirales</taxon>
        <taxon>Sedoreoviridae</taxon>
        <taxon>Rotavirus</taxon>
        <taxon>Rotavirus lambdagastroenteritidis</taxon>
    </lineage>
</organism>
<evidence type="ECO:0000256" key="1">
    <source>
        <dbReference type="SAM" id="MobiDB-lite"/>
    </source>
</evidence>
<dbReference type="Pfam" id="PF17580">
    <property type="entry name" value="GBR_NSP5"/>
    <property type="match status" value="1"/>
</dbReference>
<feature type="compositionally biased region" description="Acidic residues" evidence="1">
    <location>
        <begin position="24"/>
        <end position="36"/>
    </location>
</feature>
<feature type="region of interest" description="Disordered" evidence="1">
    <location>
        <begin position="1"/>
        <end position="60"/>
    </location>
</feature>
<name>A0A650D780_9REOV</name>
<reference evidence="2" key="1">
    <citation type="journal article" date="2019" name="Emerg. Infect. Dis.">
        <title>Distantly Related Rotaviruses in Common Shrews, Germany, 2004-2014.</title>
        <authorList>
            <person name="Johne R."/>
            <person name="Tausch S.H."/>
            <person name="Grutzke J."/>
            <person name="Falkenhagen A."/>
            <person name="Patzina-Mehling C."/>
            <person name="Beer M."/>
            <person name="Hoper D."/>
            <person name="Ulrich R.G."/>
        </authorList>
    </citation>
    <scope>NUCLEOTIDE SEQUENCE</scope>
    <source>
        <strain evidence="2">RVL/shrew-wt/GER/KS/12/0644/2012</strain>
    </source>
</reference>